<evidence type="ECO:0000313" key="9">
    <source>
        <dbReference type="Proteomes" id="UP001165481"/>
    </source>
</evidence>
<dbReference type="Gene3D" id="3.40.190.10">
    <property type="entry name" value="Periplasmic binding protein-like II"/>
    <property type="match status" value="2"/>
</dbReference>
<evidence type="ECO:0000256" key="2">
    <source>
        <dbReference type="ARBA" id="ARBA00022729"/>
    </source>
</evidence>
<feature type="chain" id="PRO_5046279685" description="Lipoprotein" evidence="7">
    <location>
        <begin position="24"/>
        <end position="282"/>
    </location>
</feature>
<name>A0ABT7IN78_9BURK</name>
<keyword evidence="4" id="KW-0564">Palmitate</keyword>
<feature type="signal peptide" evidence="7">
    <location>
        <begin position="1"/>
        <end position="23"/>
    </location>
</feature>
<gene>
    <name evidence="8" type="ORF">MUN46_007795</name>
</gene>
<dbReference type="SUPFAM" id="SSF53850">
    <property type="entry name" value="Periplasmic binding protein-like II"/>
    <property type="match status" value="1"/>
</dbReference>
<proteinExistence type="inferred from homology"/>
<evidence type="ECO:0000256" key="6">
    <source>
        <dbReference type="PIRNR" id="PIRNR002854"/>
    </source>
</evidence>
<evidence type="ECO:0000256" key="4">
    <source>
        <dbReference type="ARBA" id="ARBA00023139"/>
    </source>
</evidence>
<evidence type="ECO:0000256" key="5">
    <source>
        <dbReference type="ARBA" id="ARBA00023288"/>
    </source>
</evidence>
<evidence type="ECO:0000256" key="1">
    <source>
        <dbReference type="ARBA" id="ARBA00004635"/>
    </source>
</evidence>
<sequence length="282" mass="29950">MQRRQLFSAAAAAAFAAVLSACGKKGGSDAASAAASSGAVAAAGTVTIKVGATPVPHGDLLKVAAPLLEKQGVKLQIVEFNDYVQPNMALESKDLDANFFQHKPYLDDFQKNHKTHLAALAPIHIEPMGIYGGKSKDLKSIPKGAKIAIPNDPTNGGRALLLLQSAGVLKLKNGGSIASTPADIVENPHSIKLQELEAAQVPRSLKDVDFAVINSNFALTVNLNPVKDSLFIEKDSPYANYVVVRQGDENRPELQKLVRALQSPEVKKYIEDNLKGAVVPAF</sequence>
<dbReference type="Proteomes" id="UP001165481">
    <property type="component" value="Unassembled WGS sequence"/>
</dbReference>
<dbReference type="PIRSF" id="PIRSF002854">
    <property type="entry name" value="MetQ"/>
    <property type="match status" value="1"/>
</dbReference>
<dbReference type="EMBL" id="JAKZJU020000001">
    <property type="protein sequence ID" value="MDL2059830.1"/>
    <property type="molecule type" value="Genomic_DNA"/>
</dbReference>
<dbReference type="Pfam" id="PF03180">
    <property type="entry name" value="Lipoprotein_9"/>
    <property type="match status" value="1"/>
</dbReference>
<dbReference type="PANTHER" id="PTHR30429">
    <property type="entry name" value="D-METHIONINE-BINDING LIPOPROTEIN METQ"/>
    <property type="match status" value="1"/>
</dbReference>
<reference evidence="8" key="1">
    <citation type="submission" date="2023-03" db="EMBL/GenBank/DDBJ databases">
        <title>Mesosutterella sp. nov. isolated from porcine feces.</title>
        <authorList>
            <person name="Yu S."/>
        </authorList>
    </citation>
    <scope>NUCLEOTIDE SEQUENCE</scope>
    <source>
        <strain evidence="8">AGMB02718</strain>
    </source>
</reference>
<dbReference type="CDD" id="cd13597">
    <property type="entry name" value="PBP2_lipoprotein_Tp32"/>
    <property type="match status" value="1"/>
</dbReference>
<comment type="similarity">
    <text evidence="6">Belongs to the nlpA lipoprotein family.</text>
</comment>
<dbReference type="RefSeq" id="WP_243376606.1">
    <property type="nucleotide sequence ID" value="NZ_JAKZJU020000001.1"/>
</dbReference>
<protein>
    <recommendedName>
        <fullName evidence="6">Lipoprotein</fullName>
    </recommendedName>
</protein>
<dbReference type="InterPro" id="IPR004872">
    <property type="entry name" value="Lipoprotein_NlpA"/>
</dbReference>
<dbReference type="PROSITE" id="PS51257">
    <property type="entry name" value="PROKAR_LIPOPROTEIN"/>
    <property type="match status" value="1"/>
</dbReference>
<dbReference type="PANTHER" id="PTHR30429:SF0">
    <property type="entry name" value="METHIONINE-BINDING LIPOPROTEIN METQ"/>
    <property type="match status" value="1"/>
</dbReference>
<keyword evidence="3" id="KW-0472">Membrane</keyword>
<comment type="caution">
    <text evidence="8">The sequence shown here is derived from an EMBL/GenBank/DDBJ whole genome shotgun (WGS) entry which is preliminary data.</text>
</comment>
<keyword evidence="5 6" id="KW-0449">Lipoprotein</keyword>
<evidence type="ECO:0000313" key="8">
    <source>
        <dbReference type="EMBL" id="MDL2059830.1"/>
    </source>
</evidence>
<keyword evidence="2 7" id="KW-0732">Signal</keyword>
<organism evidence="8 9">
    <name type="scientific">Mesosutterella faecium</name>
    <dbReference type="NCBI Taxonomy" id="2925194"/>
    <lineage>
        <taxon>Bacteria</taxon>
        <taxon>Pseudomonadati</taxon>
        <taxon>Pseudomonadota</taxon>
        <taxon>Betaproteobacteria</taxon>
        <taxon>Burkholderiales</taxon>
        <taxon>Sutterellaceae</taxon>
        <taxon>Mesosutterella</taxon>
    </lineage>
</organism>
<evidence type="ECO:0000256" key="3">
    <source>
        <dbReference type="ARBA" id="ARBA00023136"/>
    </source>
</evidence>
<comment type="subcellular location">
    <subcellularLocation>
        <location evidence="1">Membrane</location>
        <topology evidence="1">Lipid-anchor</topology>
    </subcellularLocation>
</comment>
<keyword evidence="9" id="KW-1185">Reference proteome</keyword>
<evidence type="ECO:0000256" key="7">
    <source>
        <dbReference type="SAM" id="SignalP"/>
    </source>
</evidence>
<accession>A0ABT7IN78</accession>